<dbReference type="Proteomes" id="UP000503447">
    <property type="component" value="Chromosome"/>
</dbReference>
<dbReference type="Gene3D" id="1.20.1600.10">
    <property type="entry name" value="Outer membrane efflux proteins (OEP)"/>
    <property type="match status" value="1"/>
</dbReference>
<dbReference type="PANTHER" id="PTHR30203:SF24">
    <property type="entry name" value="BLR4935 PROTEIN"/>
    <property type="match status" value="1"/>
</dbReference>
<evidence type="ECO:0008006" key="5">
    <source>
        <dbReference type="Google" id="ProtNLM"/>
    </source>
</evidence>
<dbReference type="SUPFAM" id="SSF56954">
    <property type="entry name" value="Outer membrane efflux proteins (OEP)"/>
    <property type="match status" value="1"/>
</dbReference>
<gene>
    <name evidence="3" type="ORF">FTUN_6758</name>
</gene>
<evidence type="ECO:0000313" key="3">
    <source>
        <dbReference type="EMBL" id="QJW99158.1"/>
    </source>
</evidence>
<reference evidence="4" key="1">
    <citation type="submission" date="2020-05" db="EMBL/GenBank/DDBJ databases">
        <title>Frigoriglobus tundricola gen. nov., sp. nov., a psychrotolerant cellulolytic planctomycete of the family Gemmataceae with two divergent copies of 16S rRNA gene.</title>
        <authorList>
            <person name="Kulichevskaya I.S."/>
            <person name="Ivanova A.A."/>
            <person name="Naumoff D.G."/>
            <person name="Beletsky A.V."/>
            <person name="Rijpstra W.I.C."/>
            <person name="Sinninghe Damste J.S."/>
            <person name="Mardanov A.V."/>
            <person name="Ravin N.V."/>
            <person name="Dedysh S.N."/>
        </authorList>
    </citation>
    <scope>NUCLEOTIDE SEQUENCE [LARGE SCALE GENOMIC DNA]</scope>
    <source>
        <strain evidence="4">PL17</strain>
    </source>
</reference>
<feature type="region of interest" description="Disordered" evidence="2">
    <location>
        <begin position="1"/>
        <end position="30"/>
    </location>
</feature>
<feature type="compositionally biased region" description="Pro residues" evidence="2">
    <location>
        <begin position="120"/>
        <end position="138"/>
    </location>
</feature>
<feature type="region of interest" description="Disordered" evidence="2">
    <location>
        <begin position="119"/>
        <end position="140"/>
    </location>
</feature>
<evidence type="ECO:0000256" key="1">
    <source>
        <dbReference type="ARBA" id="ARBA00007613"/>
    </source>
</evidence>
<evidence type="ECO:0000256" key="2">
    <source>
        <dbReference type="SAM" id="MobiDB-lite"/>
    </source>
</evidence>
<dbReference type="GO" id="GO:0015562">
    <property type="term" value="F:efflux transmembrane transporter activity"/>
    <property type="evidence" value="ECO:0007669"/>
    <property type="project" value="InterPro"/>
</dbReference>
<name>A0A6M5YZ75_9BACT</name>
<dbReference type="InterPro" id="IPR003423">
    <property type="entry name" value="OMP_efflux"/>
</dbReference>
<feature type="region of interest" description="Disordered" evidence="2">
    <location>
        <begin position="76"/>
        <end position="104"/>
    </location>
</feature>
<keyword evidence="4" id="KW-1185">Reference proteome</keyword>
<dbReference type="AlphaFoldDB" id="A0A6M5YZ75"/>
<dbReference type="EMBL" id="CP053452">
    <property type="protein sequence ID" value="QJW99158.1"/>
    <property type="molecule type" value="Genomic_DNA"/>
</dbReference>
<protein>
    <recommendedName>
        <fullName evidence="5">TolC family protein</fullName>
    </recommendedName>
</protein>
<dbReference type="Pfam" id="PF02321">
    <property type="entry name" value="OEP"/>
    <property type="match status" value="2"/>
</dbReference>
<proteinExistence type="inferred from homology"/>
<dbReference type="PANTHER" id="PTHR30203">
    <property type="entry name" value="OUTER MEMBRANE CATION EFFLUX PROTEIN"/>
    <property type="match status" value="1"/>
</dbReference>
<comment type="similarity">
    <text evidence="1">Belongs to the outer membrane factor (OMF) (TC 1.B.17) family.</text>
</comment>
<accession>A0A6M5YZ75</accession>
<organism evidence="3 4">
    <name type="scientific">Frigoriglobus tundricola</name>
    <dbReference type="NCBI Taxonomy" id="2774151"/>
    <lineage>
        <taxon>Bacteria</taxon>
        <taxon>Pseudomonadati</taxon>
        <taxon>Planctomycetota</taxon>
        <taxon>Planctomycetia</taxon>
        <taxon>Gemmatales</taxon>
        <taxon>Gemmataceae</taxon>
        <taxon>Frigoriglobus</taxon>
    </lineage>
</organism>
<dbReference type="InterPro" id="IPR010131">
    <property type="entry name" value="MdtP/NodT-like"/>
</dbReference>
<dbReference type="KEGG" id="ftj:FTUN_6758"/>
<feature type="compositionally biased region" description="Low complexity" evidence="2">
    <location>
        <begin position="85"/>
        <end position="101"/>
    </location>
</feature>
<sequence>MIPKFWGGVRKESSDGIDCADNAPVSSQRTNAQGVTVRIRSRALAALRVPWPIVACLVALSGCAVLAPIPDDPVASTGRAPGPPRASGGNSSAAPSQTAAAPPSPYAGAVKIEQVGLREQPPPAAADPPGKPLPPPREVPTGTALTIDQVINAVLVSDPKLRAGFELINQANADALTASLRPNPSLFADAQLLPLTRPFTVDDQGGPPQTDAQVTYPIDWFLFGKRAANMVVAARGVRSSEADFEDTVRQRVAEAASAFYDVLETKGLLALTRQDVTNLERIEAALVKAVEAGGKTQVELNRLRLDLALARRAVRDAETALVTAKARLRAIIGRSNADPDFDVAGTLDAPLDANLPPPNEAFELAVQNRPDLLSLRWKVSQARASVIAADRAGYPQVSPMFGYTRQFQQKAIGFPDASSWTAAATVTLPLFDRNQGNRAKARSTVVQNQYLYDAAVVALRAEVTTAAQEYTAAQTTAADIAAAQLKLARDVFDAITTAYQTGGRPLVDLLDAERTFRDTYRSYVSSRAAYWRAVYRYRAAIGQQTPR</sequence>
<evidence type="ECO:0000313" key="4">
    <source>
        <dbReference type="Proteomes" id="UP000503447"/>
    </source>
</evidence>